<evidence type="ECO:0000313" key="2">
    <source>
        <dbReference type="Proteomes" id="UP000199017"/>
    </source>
</evidence>
<dbReference type="RefSeq" id="WP_139186015.1">
    <property type="nucleotide sequence ID" value="NZ_FNDU01000021.1"/>
</dbReference>
<reference evidence="1 2" key="1">
    <citation type="submission" date="2016-10" db="EMBL/GenBank/DDBJ databases">
        <authorList>
            <person name="de Groot N.N."/>
        </authorList>
    </citation>
    <scope>NUCLEOTIDE SEQUENCE [LARGE SCALE GENOMIC DNA]</scope>
    <source>
        <strain evidence="2">P4B,CCM 7963,CECT 7998,DSM 25260,IBRC-M 10614,KCTC 13821</strain>
    </source>
</reference>
<protein>
    <submittedName>
        <fullName evidence="1">Uncharacterized protein</fullName>
    </submittedName>
</protein>
<evidence type="ECO:0000313" key="1">
    <source>
        <dbReference type="EMBL" id="SDJ06150.1"/>
    </source>
</evidence>
<dbReference type="Proteomes" id="UP000199017">
    <property type="component" value="Unassembled WGS sequence"/>
</dbReference>
<dbReference type="OrthoDB" id="2376882at2"/>
<organism evidence="1 2">
    <name type="scientific">Alteribacillus bidgolensis</name>
    <dbReference type="NCBI Taxonomy" id="930129"/>
    <lineage>
        <taxon>Bacteria</taxon>
        <taxon>Bacillati</taxon>
        <taxon>Bacillota</taxon>
        <taxon>Bacilli</taxon>
        <taxon>Bacillales</taxon>
        <taxon>Bacillaceae</taxon>
        <taxon>Alteribacillus</taxon>
    </lineage>
</organism>
<keyword evidence="2" id="KW-1185">Reference proteome</keyword>
<accession>A0A1G8QPW3</accession>
<gene>
    <name evidence="1" type="ORF">SAMN05216352_1216</name>
</gene>
<name>A0A1G8QPW3_9BACI</name>
<sequence>MANKLTPESNLRWESTRWVLPEHREMWLNRQEKAKRIRKPTLDEVTGVFLDLLKYIRQ</sequence>
<dbReference type="AlphaFoldDB" id="A0A1G8QPW3"/>
<dbReference type="EMBL" id="FNDU01000021">
    <property type="protein sequence ID" value="SDJ06150.1"/>
    <property type="molecule type" value="Genomic_DNA"/>
</dbReference>
<proteinExistence type="predicted"/>